<proteinExistence type="predicted"/>
<keyword evidence="4" id="KW-1185">Reference proteome</keyword>
<reference evidence="3" key="1">
    <citation type="submission" date="2022-11" db="EMBL/GenBank/DDBJ databases">
        <authorList>
            <person name="Scott C."/>
            <person name="Bruce N."/>
        </authorList>
    </citation>
    <scope>NUCLEOTIDE SEQUENCE</scope>
</reference>
<evidence type="ECO:0000256" key="1">
    <source>
        <dbReference type="SAM" id="MobiDB-lite"/>
    </source>
</evidence>
<protein>
    <submittedName>
        <fullName evidence="3">Uncharacterized protein</fullName>
    </submittedName>
</protein>
<feature type="compositionally biased region" description="Basic residues" evidence="1">
    <location>
        <begin position="12"/>
        <end position="21"/>
    </location>
</feature>
<comment type="caution">
    <text evidence="3">The sequence shown here is derived from an EMBL/GenBank/DDBJ whole genome shotgun (WGS) entry which is preliminary data.</text>
</comment>
<sequence>MVNVATPNTKSKLIKGKRAAKLRRDSQRRAQTAKLGGDKDAKADTTRGARTGLLPTSGPRAPMSSKKRRKLERQMGTTPFGKTTARTGTCPAIFPRTTGADFFLLYFHFLPLFSFLLLFVVFFVVFPPFCSSVARGLFFLSTSSLLFLTLLHFLGMGLALLFRVAFKSSPGGSYILGIDGAYGTNHEGLPVGEGGGAEDRAAQGLDGYIGEEVT</sequence>
<feature type="compositionally biased region" description="Polar residues" evidence="1">
    <location>
        <begin position="1"/>
        <end position="11"/>
    </location>
</feature>
<evidence type="ECO:0000313" key="4">
    <source>
        <dbReference type="Proteomes" id="UP000838763"/>
    </source>
</evidence>
<feature type="compositionally biased region" description="Basic and acidic residues" evidence="1">
    <location>
        <begin position="36"/>
        <end position="47"/>
    </location>
</feature>
<keyword evidence="2" id="KW-0472">Membrane</keyword>
<dbReference type="Proteomes" id="UP000838763">
    <property type="component" value="Unassembled WGS sequence"/>
</dbReference>
<feature type="region of interest" description="Disordered" evidence="1">
    <location>
        <begin position="1"/>
        <end position="73"/>
    </location>
</feature>
<feature type="transmembrane region" description="Helical" evidence="2">
    <location>
        <begin position="103"/>
        <end position="126"/>
    </location>
</feature>
<keyword evidence="2" id="KW-1133">Transmembrane helix</keyword>
<evidence type="ECO:0000256" key="2">
    <source>
        <dbReference type="SAM" id="Phobius"/>
    </source>
</evidence>
<name>A0A9P1H043_9PEZI</name>
<dbReference type="AlphaFoldDB" id="A0A9P1H043"/>
<keyword evidence="2" id="KW-0812">Transmembrane</keyword>
<dbReference type="EMBL" id="CALLCH030000006">
    <property type="protein sequence ID" value="CAI4212992.1"/>
    <property type="molecule type" value="Genomic_DNA"/>
</dbReference>
<gene>
    <name evidence="3" type="ORF">PPNO1_LOCUS2743</name>
</gene>
<evidence type="ECO:0000313" key="3">
    <source>
        <dbReference type="EMBL" id="CAI4212992.1"/>
    </source>
</evidence>
<organism evidence="3 4">
    <name type="scientific">Parascedosporium putredinis</name>
    <dbReference type="NCBI Taxonomy" id="1442378"/>
    <lineage>
        <taxon>Eukaryota</taxon>
        <taxon>Fungi</taxon>
        <taxon>Dikarya</taxon>
        <taxon>Ascomycota</taxon>
        <taxon>Pezizomycotina</taxon>
        <taxon>Sordariomycetes</taxon>
        <taxon>Hypocreomycetidae</taxon>
        <taxon>Microascales</taxon>
        <taxon>Microascaceae</taxon>
        <taxon>Parascedosporium</taxon>
    </lineage>
</organism>
<feature type="transmembrane region" description="Helical" evidence="2">
    <location>
        <begin position="138"/>
        <end position="162"/>
    </location>
</feature>
<dbReference type="OrthoDB" id="5422107at2759"/>
<accession>A0A9P1H043</accession>